<protein>
    <submittedName>
        <fullName evidence="1">Uncharacterized protein</fullName>
    </submittedName>
</protein>
<dbReference type="Proteomes" id="UP000294927">
    <property type="component" value="Unassembled WGS sequence"/>
</dbReference>
<dbReference type="EMBL" id="SOCP01000026">
    <property type="protein sequence ID" value="TDV38725.1"/>
    <property type="molecule type" value="Genomic_DNA"/>
</dbReference>
<evidence type="ECO:0000313" key="1">
    <source>
        <dbReference type="EMBL" id="TDV38725.1"/>
    </source>
</evidence>
<evidence type="ECO:0000313" key="2">
    <source>
        <dbReference type="Proteomes" id="UP000294927"/>
    </source>
</evidence>
<organism evidence="1 2">
    <name type="scientific">Actinophytocola oryzae</name>
    <dbReference type="NCBI Taxonomy" id="502181"/>
    <lineage>
        <taxon>Bacteria</taxon>
        <taxon>Bacillati</taxon>
        <taxon>Actinomycetota</taxon>
        <taxon>Actinomycetes</taxon>
        <taxon>Pseudonocardiales</taxon>
        <taxon>Pseudonocardiaceae</taxon>
    </lineage>
</organism>
<gene>
    <name evidence="1" type="ORF">CLV71_126114</name>
</gene>
<sequence length="302" mass="35204">MSAYYSESSHLGAINIQILSHLDCLHCENAGFSDWVDRKATDINHQLIASNGHTRADCKPITSAQKSHSRISINIHPPQVISDFKEPRKLYNIKFQNNSEFFTTSFDKDNTSPRVLLEEERHPFTIRNKRLTVGIQNPHDKILTKLRDIISYSRCKFMYKLIEEWSNRCYVTYRLTIEHDTNRYVYRSLRANVVGKYNINGLPFDQERMVCDLQFSERIILRADTTWNIDRKRCGQRKSTATRHQADSLLFRRIHSCKIVPVIISGKLGAQLGHHLICKLLLLTNQYVLNDLQKNLGWRSSK</sequence>
<reference evidence="1 2" key="1">
    <citation type="submission" date="2019-03" db="EMBL/GenBank/DDBJ databases">
        <title>Genomic Encyclopedia of Archaeal and Bacterial Type Strains, Phase II (KMG-II): from individual species to whole genera.</title>
        <authorList>
            <person name="Goeker M."/>
        </authorList>
    </citation>
    <scope>NUCLEOTIDE SEQUENCE [LARGE SCALE GENOMIC DNA]</scope>
    <source>
        <strain evidence="1 2">DSM 45499</strain>
    </source>
</reference>
<keyword evidence="2" id="KW-1185">Reference proteome</keyword>
<name>A0A4R7UT27_9PSEU</name>
<dbReference type="AlphaFoldDB" id="A0A4R7UT27"/>
<comment type="caution">
    <text evidence="1">The sequence shown here is derived from an EMBL/GenBank/DDBJ whole genome shotgun (WGS) entry which is preliminary data.</text>
</comment>
<accession>A0A4R7UT27</accession>
<proteinExistence type="predicted"/>